<comment type="caution">
    <text evidence="3">The sequence shown here is derived from an EMBL/GenBank/DDBJ whole genome shotgun (WGS) entry which is preliminary data.</text>
</comment>
<accession>A0ABV7CI32</accession>
<protein>
    <submittedName>
        <fullName evidence="3">M28 family peptidase</fullName>
    </submittedName>
</protein>
<sequence length="303" mass="33597">MRLQKINSLLLCLGWPLLVSATTVIEDLQALTSSDFAGRKAGSETPNLAAHYIHGRMATLGLTPQWQHFRYRVGFSEDKYGHNVLGHLPCNQTSCTQALVISAHYDHLGGTNTRFYPGANDNASGVAALLALAQKLADQPRHRDVWFLASDAEEAGLHGAYHFLQTYQGPPLGLNINLDMLAVGANNTLYLLSSKETELQHFLPQLKHIPLKVRHTHSSRHLGRMTKDERVDWLKASDHYAFYRNDIAFIYVGMGNDSKHHTVQDDFASVDQSRYLAAVEVVKVLTAHFVGSSRVGSLPSTTN</sequence>
<dbReference type="SUPFAM" id="SSF53187">
    <property type="entry name" value="Zn-dependent exopeptidases"/>
    <property type="match status" value="1"/>
</dbReference>
<gene>
    <name evidence="3" type="ORF">ACFOEE_06965</name>
</gene>
<organism evidence="3 4">
    <name type="scientific">Pseudoalteromonas fenneropenaei</name>
    <dbReference type="NCBI Taxonomy" id="1737459"/>
    <lineage>
        <taxon>Bacteria</taxon>
        <taxon>Pseudomonadati</taxon>
        <taxon>Pseudomonadota</taxon>
        <taxon>Gammaproteobacteria</taxon>
        <taxon>Alteromonadales</taxon>
        <taxon>Pseudoalteromonadaceae</taxon>
        <taxon>Pseudoalteromonas</taxon>
    </lineage>
</organism>
<evidence type="ECO:0000313" key="3">
    <source>
        <dbReference type="EMBL" id="MFC3032252.1"/>
    </source>
</evidence>
<dbReference type="InterPro" id="IPR045175">
    <property type="entry name" value="M28_fam"/>
</dbReference>
<dbReference type="RefSeq" id="WP_377122476.1">
    <property type="nucleotide sequence ID" value="NZ_JBHRSD010000011.1"/>
</dbReference>
<evidence type="ECO:0000259" key="2">
    <source>
        <dbReference type="Pfam" id="PF04389"/>
    </source>
</evidence>
<feature type="domain" description="Peptidase M28" evidence="2">
    <location>
        <begin position="83"/>
        <end position="282"/>
    </location>
</feature>
<dbReference type="PANTHER" id="PTHR12147:SF26">
    <property type="entry name" value="PEPTIDASE M28 DOMAIN-CONTAINING PROTEIN"/>
    <property type="match status" value="1"/>
</dbReference>
<name>A0ABV7CI32_9GAMM</name>
<evidence type="ECO:0000313" key="4">
    <source>
        <dbReference type="Proteomes" id="UP001595453"/>
    </source>
</evidence>
<reference evidence="4" key="1">
    <citation type="journal article" date="2019" name="Int. J. Syst. Evol. Microbiol.">
        <title>The Global Catalogue of Microorganisms (GCM) 10K type strain sequencing project: providing services to taxonomists for standard genome sequencing and annotation.</title>
        <authorList>
            <consortium name="The Broad Institute Genomics Platform"/>
            <consortium name="The Broad Institute Genome Sequencing Center for Infectious Disease"/>
            <person name="Wu L."/>
            <person name="Ma J."/>
        </authorList>
    </citation>
    <scope>NUCLEOTIDE SEQUENCE [LARGE SCALE GENOMIC DNA]</scope>
    <source>
        <strain evidence="4">KCTC 42730</strain>
    </source>
</reference>
<proteinExistence type="predicted"/>
<dbReference type="Pfam" id="PF04389">
    <property type="entry name" value="Peptidase_M28"/>
    <property type="match status" value="1"/>
</dbReference>
<dbReference type="Gene3D" id="3.40.630.10">
    <property type="entry name" value="Zn peptidases"/>
    <property type="match status" value="1"/>
</dbReference>
<feature type="chain" id="PRO_5045848506" evidence="1">
    <location>
        <begin position="22"/>
        <end position="303"/>
    </location>
</feature>
<feature type="signal peptide" evidence="1">
    <location>
        <begin position="1"/>
        <end position="21"/>
    </location>
</feature>
<evidence type="ECO:0000256" key="1">
    <source>
        <dbReference type="SAM" id="SignalP"/>
    </source>
</evidence>
<dbReference type="Proteomes" id="UP001595453">
    <property type="component" value="Unassembled WGS sequence"/>
</dbReference>
<keyword evidence="4" id="KW-1185">Reference proteome</keyword>
<dbReference type="EMBL" id="JBHRSD010000011">
    <property type="protein sequence ID" value="MFC3032252.1"/>
    <property type="molecule type" value="Genomic_DNA"/>
</dbReference>
<dbReference type="InterPro" id="IPR007484">
    <property type="entry name" value="Peptidase_M28"/>
</dbReference>
<keyword evidence="1" id="KW-0732">Signal</keyword>
<dbReference type="PANTHER" id="PTHR12147">
    <property type="entry name" value="METALLOPEPTIDASE M28 FAMILY MEMBER"/>
    <property type="match status" value="1"/>
</dbReference>